<dbReference type="AlphaFoldDB" id="A0A183L076"/>
<dbReference type="EMBL" id="UZAK01044926">
    <property type="protein sequence ID" value="VDP73180.1"/>
    <property type="molecule type" value="Genomic_DNA"/>
</dbReference>
<gene>
    <name evidence="2" type="ORF">SCUD_LOCUS20724</name>
</gene>
<evidence type="ECO:0000259" key="1">
    <source>
        <dbReference type="Pfam" id="PF20049"/>
    </source>
</evidence>
<dbReference type="Pfam" id="PF20049">
    <property type="entry name" value="DUF6451"/>
    <property type="match status" value="1"/>
</dbReference>
<sequence>MKTFTSQGKHGIEWTACIQLDDFDLPDNLNILSHTHQQMHMKTTRVAAASASVSLNIHNGKTNILKYNTENTNTISLGGETLEEVETFTYLDSIIDEQGGSDADVKERTSKATTTFSQLKNIWNSKQLSTNINARIFNMNIKTVLLNRADTSGTTTTTIIKKYTYL</sequence>
<proteinExistence type="predicted"/>
<reference evidence="2 3" key="2">
    <citation type="submission" date="2018-11" db="EMBL/GenBank/DDBJ databases">
        <authorList>
            <consortium name="Pathogen Informatics"/>
        </authorList>
    </citation>
    <scope>NUCLEOTIDE SEQUENCE [LARGE SCALE GENOMIC DNA]</scope>
    <source>
        <strain evidence="2">Dakar</strain>
        <strain evidence="3">Dakar, Senegal</strain>
    </source>
</reference>
<keyword evidence="3" id="KW-1185">Reference proteome</keyword>
<evidence type="ECO:0000313" key="4">
    <source>
        <dbReference type="WBParaSite" id="SCUD_0002072701-mRNA-1"/>
    </source>
</evidence>
<dbReference type="WBParaSite" id="SCUD_0002072701-mRNA-1">
    <property type="protein sequence ID" value="SCUD_0002072701-mRNA-1"/>
    <property type="gene ID" value="SCUD_0002072701"/>
</dbReference>
<evidence type="ECO:0000313" key="3">
    <source>
        <dbReference type="Proteomes" id="UP000279833"/>
    </source>
</evidence>
<dbReference type="PANTHER" id="PTHR47027:SF25">
    <property type="entry name" value="REVERSE TRANSCRIPTASE DOMAIN-CONTAINING PROTEIN"/>
    <property type="match status" value="1"/>
</dbReference>
<dbReference type="PANTHER" id="PTHR47027">
    <property type="entry name" value="REVERSE TRANSCRIPTASE DOMAIN-CONTAINING PROTEIN"/>
    <property type="match status" value="1"/>
</dbReference>
<protein>
    <submittedName>
        <fullName evidence="4">DUF6451 domain-containing protein</fullName>
    </submittedName>
</protein>
<feature type="domain" description="DUF6451" evidence="1">
    <location>
        <begin position="115"/>
        <end position="146"/>
    </location>
</feature>
<evidence type="ECO:0000313" key="2">
    <source>
        <dbReference type="EMBL" id="VDP73180.1"/>
    </source>
</evidence>
<accession>A0A183L076</accession>
<organism evidence="4">
    <name type="scientific">Schistosoma curassoni</name>
    <dbReference type="NCBI Taxonomy" id="6186"/>
    <lineage>
        <taxon>Eukaryota</taxon>
        <taxon>Metazoa</taxon>
        <taxon>Spiralia</taxon>
        <taxon>Lophotrochozoa</taxon>
        <taxon>Platyhelminthes</taxon>
        <taxon>Trematoda</taxon>
        <taxon>Digenea</taxon>
        <taxon>Strigeidida</taxon>
        <taxon>Schistosomatoidea</taxon>
        <taxon>Schistosomatidae</taxon>
        <taxon>Schistosoma</taxon>
    </lineage>
</organism>
<reference evidence="4" key="1">
    <citation type="submission" date="2016-06" db="UniProtKB">
        <authorList>
            <consortium name="WormBaseParasite"/>
        </authorList>
    </citation>
    <scope>IDENTIFICATION</scope>
</reference>
<dbReference type="InterPro" id="IPR045609">
    <property type="entry name" value="DUF6451"/>
</dbReference>
<name>A0A183L076_9TREM</name>
<dbReference type="Proteomes" id="UP000279833">
    <property type="component" value="Unassembled WGS sequence"/>
</dbReference>